<dbReference type="Pfam" id="PF01488">
    <property type="entry name" value="Shikimate_DH"/>
    <property type="match status" value="1"/>
</dbReference>
<dbReference type="InterPro" id="IPR036291">
    <property type="entry name" value="NAD(P)-bd_dom_sf"/>
</dbReference>
<evidence type="ECO:0000256" key="14">
    <source>
        <dbReference type="SAM" id="MobiDB-lite"/>
    </source>
</evidence>
<comment type="miscellaneous">
    <text evidence="8">During catalysis, the active site Cys acts as a nucleophile attacking the alpha-carbonyl group of tRNA-bound glutamate with the formation of a thioester intermediate between enzyme and glutamate, and the concomitant release of tRNA(Glu). The thioester intermediate is finally reduced by direct hydride transfer from NADPH, to form the product GSA.</text>
</comment>
<dbReference type="InterPro" id="IPR000343">
    <property type="entry name" value="4pyrrol_synth_GluRdtase"/>
</dbReference>
<feature type="compositionally biased region" description="Polar residues" evidence="14">
    <location>
        <begin position="429"/>
        <end position="448"/>
    </location>
</feature>
<feature type="region of interest" description="Disordered" evidence="14">
    <location>
        <begin position="417"/>
        <end position="448"/>
    </location>
</feature>
<feature type="binding site" evidence="8 10">
    <location>
        <begin position="109"/>
        <end position="111"/>
    </location>
    <ligand>
        <name>substrate</name>
    </ligand>
</feature>
<organism evidence="18 19">
    <name type="scientific">Natronorubrum thiooxidans</name>
    <dbReference type="NCBI Taxonomy" id="308853"/>
    <lineage>
        <taxon>Archaea</taxon>
        <taxon>Methanobacteriati</taxon>
        <taxon>Methanobacteriota</taxon>
        <taxon>Stenosarchaea group</taxon>
        <taxon>Halobacteria</taxon>
        <taxon>Halobacteriales</taxon>
        <taxon>Natrialbaceae</taxon>
        <taxon>Natronorubrum</taxon>
    </lineage>
</organism>
<feature type="site" description="Important for activity" evidence="8 12">
    <location>
        <position position="94"/>
    </location>
</feature>
<evidence type="ECO:0000259" key="15">
    <source>
        <dbReference type="Pfam" id="PF00745"/>
    </source>
</evidence>
<dbReference type="InterPro" id="IPR015895">
    <property type="entry name" value="4pyrrol_synth_GluRdtase_N"/>
</dbReference>
<evidence type="ECO:0000259" key="17">
    <source>
        <dbReference type="Pfam" id="PF05201"/>
    </source>
</evidence>
<evidence type="ECO:0000256" key="1">
    <source>
        <dbReference type="ARBA" id="ARBA00005059"/>
    </source>
</evidence>
<dbReference type="InterPro" id="IPR036343">
    <property type="entry name" value="GluRdtase_N_sf"/>
</dbReference>
<comment type="similarity">
    <text evidence="2 8 13">Belongs to the glutamyl-tRNA reductase family.</text>
</comment>
<dbReference type="PANTHER" id="PTHR43013">
    <property type="entry name" value="GLUTAMYL-TRNA REDUCTASE"/>
    <property type="match status" value="1"/>
</dbReference>
<dbReference type="InterPro" id="IPR006151">
    <property type="entry name" value="Shikm_DH/Glu-tRNA_Rdtase"/>
</dbReference>
<comment type="function">
    <text evidence="8">Catalyzes the NADPH-dependent reduction of glutamyl-tRNA(Glu) to glutamate 1-semialdehyde (GSA).</text>
</comment>
<protein>
    <recommendedName>
        <fullName evidence="3 8">Glutamyl-tRNA reductase</fullName>
        <shortName evidence="8">GluTR</shortName>
        <ecNumber evidence="3 8">1.2.1.70</ecNumber>
    </recommendedName>
</protein>
<proteinExistence type="inferred from homology"/>
<evidence type="ECO:0000256" key="2">
    <source>
        <dbReference type="ARBA" id="ARBA00005916"/>
    </source>
</evidence>
<dbReference type="PROSITE" id="PS00747">
    <property type="entry name" value="GLUTR"/>
    <property type="match status" value="1"/>
</dbReference>
<sequence length="448" mass="47366">MIPAGVVTGGRVTHETGSVDDIAAVTPESQRIAVADLLSVPSVEEAYVLSTCNRVEAYVVATDSVVGRAALDEFFAPVNDDAVVVADHNQSLRHLLSVAAGLESVVLGEDQIIGQVRTAYEDARSAGGIGEMLEAAVTKAIHVGERARTETEINDGVVSLGSAATRLASETVSLEGATSLVVGAGEMGRLAARSLAAADVSELIIANRTTSHAEHLAEELDVEASGVPLEALDTVARKSDVVVTATGSEEPILGPQQFAVDEEATTDATEQVVVDLGQPRDVVPAADSLSTVTVYDMDDLETVTEETRAQRADAAREVESMIDHEFELLCEQYKRARADEVIAAMYESADRIKNRELETALSRLEGEEFSDEQRQVIEAMADALVNQLLAPPTRSLREAAAEDDWSTINTALQLFDPDFGGDDGPIAPSMSSAGSMATGTQLEATDDD</sequence>
<comment type="subunit">
    <text evidence="8">Homodimer.</text>
</comment>
<dbReference type="PANTHER" id="PTHR43013:SF1">
    <property type="entry name" value="GLUTAMYL-TRNA REDUCTASE"/>
    <property type="match status" value="1"/>
</dbReference>
<dbReference type="EC" id="1.2.1.70" evidence="3 8"/>
<dbReference type="AlphaFoldDB" id="A0A1N7CVI3"/>
<feature type="domain" description="Glutamyl-tRNA reductase N-terminal" evidence="17">
    <location>
        <begin position="12"/>
        <end position="151"/>
    </location>
</feature>
<dbReference type="Gene3D" id="3.40.50.720">
    <property type="entry name" value="NAD(P)-binding Rossmann-like Domain"/>
    <property type="match status" value="1"/>
</dbReference>
<feature type="active site" description="Nucleophile" evidence="8 9">
    <location>
        <position position="52"/>
    </location>
</feature>
<name>A0A1N7CVI3_9EURY</name>
<evidence type="ECO:0000256" key="8">
    <source>
        <dbReference type="HAMAP-Rule" id="MF_00087"/>
    </source>
</evidence>
<dbReference type="RefSeq" id="WP_076607670.1">
    <property type="nucleotide sequence ID" value="NZ_FTNR01000001.1"/>
</dbReference>
<evidence type="ECO:0000313" key="18">
    <source>
        <dbReference type="EMBL" id="SIR67579.1"/>
    </source>
</evidence>
<evidence type="ECO:0000256" key="7">
    <source>
        <dbReference type="ARBA" id="ARBA00047464"/>
    </source>
</evidence>
<evidence type="ECO:0000313" key="19">
    <source>
        <dbReference type="Proteomes" id="UP000185936"/>
    </source>
</evidence>
<keyword evidence="19" id="KW-1185">Reference proteome</keyword>
<dbReference type="EMBL" id="FTNR01000001">
    <property type="protein sequence ID" value="SIR67579.1"/>
    <property type="molecule type" value="Genomic_DNA"/>
</dbReference>
<evidence type="ECO:0000256" key="13">
    <source>
        <dbReference type="RuleBase" id="RU000584"/>
    </source>
</evidence>
<keyword evidence="4 8" id="KW-0521">NADP</keyword>
<dbReference type="GO" id="GO:0019353">
    <property type="term" value="P:protoporphyrinogen IX biosynthetic process from glutamate"/>
    <property type="evidence" value="ECO:0007669"/>
    <property type="project" value="TreeGrafter"/>
</dbReference>
<evidence type="ECO:0000256" key="11">
    <source>
        <dbReference type="PIRSR" id="PIRSR000445-3"/>
    </source>
</evidence>
<dbReference type="InterPro" id="IPR018214">
    <property type="entry name" value="GluRdtase_CS"/>
</dbReference>
<dbReference type="UniPathway" id="UPA00251">
    <property type="reaction ID" value="UER00316"/>
</dbReference>
<evidence type="ECO:0000256" key="6">
    <source>
        <dbReference type="ARBA" id="ARBA00023244"/>
    </source>
</evidence>
<dbReference type="SUPFAM" id="SSF51735">
    <property type="entry name" value="NAD(P)-binding Rossmann-fold domains"/>
    <property type="match status" value="1"/>
</dbReference>
<feature type="binding site" evidence="8 11">
    <location>
        <begin position="183"/>
        <end position="188"/>
    </location>
    <ligand>
        <name>NADP(+)</name>
        <dbReference type="ChEBI" id="CHEBI:58349"/>
    </ligand>
</feature>
<evidence type="ECO:0000256" key="3">
    <source>
        <dbReference type="ARBA" id="ARBA00012970"/>
    </source>
</evidence>
<feature type="domain" description="Tetrapyrrole biosynthesis glutamyl-tRNA reductase dimerisation" evidence="15">
    <location>
        <begin position="317"/>
        <end position="416"/>
    </location>
</feature>
<dbReference type="NCBIfam" id="TIGR01035">
    <property type="entry name" value="hemA"/>
    <property type="match status" value="1"/>
</dbReference>
<evidence type="ECO:0000256" key="5">
    <source>
        <dbReference type="ARBA" id="ARBA00023002"/>
    </source>
</evidence>
<dbReference type="FunFam" id="3.30.460.30:FF:000001">
    <property type="entry name" value="Glutamyl-tRNA reductase"/>
    <property type="match status" value="1"/>
</dbReference>
<dbReference type="SUPFAM" id="SSF69742">
    <property type="entry name" value="Glutamyl tRNA-reductase catalytic, N-terminal domain"/>
    <property type="match status" value="1"/>
</dbReference>
<dbReference type="InterPro" id="IPR015896">
    <property type="entry name" value="4pyrrol_synth_GluRdtase_dimer"/>
</dbReference>
<dbReference type="Proteomes" id="UP000185936">
    <property type="component" value="Unassembled WGS sequence"/>
</dbReference>
<dbReference type="GO" id="GO:0050661">
    <property type="term" value="F:NADP binding"/>
    <property type="evidence" value="ECO:0007669"/>
    <property type="project" value="InterPro"/>
</dbReference>
<dbReference type="SUPFAM" id="SSF69075">
    <property type="entry name" value="Glutamyl tRNA-reductase dimerization domain"/>
    <property type="match status" value="1"/>
</dbReference>
<dbReference type="Pfam" id="PF00745">
    <property type="entry name" value="GlutR_dimer"/>
    <property type="match status" value="1"/>
</dbReference>
<dbReference type="Pfam" id="PF05201">
    <property type="entry name" value="GlutR_N"/>
    <property type="match status" value="1"/>
</dbReference>
<dbReference type="HAMAP" id="MF_00087">
    <property type="entry name" value="Glu_tRNA_reductase"/>
    <property type="match status" value="1"/>
</dbReference>
<dbReference type="OrthoDB" id="4562at2157"/>
<feature type="binding site" evidence="8 10">
    <location>
        <position position="115"/>
    </location>
    <ligand>
        <name>substrate</name>
    </ligand>
</feature>
<evidence type="ECO:0000256" key="9">
    <source>
        <dbReference type="PIRSR" id="PIRSR000445-1"/>
    </source>
</evidence>
<feature type="binding site" evidence="8 10">
    <location>
        <begin position="51"/>
        <end position="54"/>
    </location>
    <ligand>
        <name>substrate</name>
    </ligand>
</feature>
<comment type="catalytic activity">
    <reaction evidence="7 8 13">
        <text>(S)-4-amino-5-oxopentanoate + tRNA(Glu) + NADP(+) = L-glutamyl-tRNA(Glu) + NADPH + H(+)</text>
        <dbReference type="Rhea" id="RHEA:12344"/>
        <dbReference type="Rhea" id="RHEA-COMP:9663"/>
        <dbReference type="Rhea" id="RHEA-COMP:9680"/>
        <dbReference type="ChEBI" id="CHEBI:15378"/>
        <dbReference type="ChEBI" id="CHEBI:57501"/>
        <dbReference type="ChEBI" id="CHEBI:57783"/>
        <dbReference type="ChEBI" id="CHEBI:58349"/>
        <dbReference type="ChEBI" id="CHEBI:78442"/>
        <dbReference type="ChEBI" id="CHEBI:78520"/>
        <dbReference type="EC" id="1.2.1.70"/>
    </reaction>
</comment>
<feature type="domain" description="Quinate/shikimate 5-dehydrogenase/glutamyl-tRNA reductase" evidence="16">
    <location>
        <begin position="167"/>
        <end position="303"/>
    </location>
</feature>
<feature type="binding site" evidence="8 10">
    <location>
        <position position="104"/>
    </location>
    <ligand>
        <name>substrate</name>
    </ligand>
</feature>
<dbReference type="Gene3D" id="3.30.460.30">
    <property type="entry name" value="Glutamyl-tRNA reductase, N-terminal domain"/>
    <property type="match status" value="1"/>
</dbReference>
<comment type="pathway">
    <text evidence="1 8 13">Porphyrin-containing compound metabolism; protoporphyrin-IX biosynthesis; 5-aminolevulinate from L-glutamyl-tRNA(Glu): step 1/2.</text>
</comment>
<dbReference type="InterPro" id="IPR036453">
    <property type="entry name" value="GluRdtase_dimer_dom_sf"/>
</dbReference>
<evidence type="ECO:0000256" key="4">
    <source>
        <dbReference type="ARBA" id="ARBA00022857"/>
    </source>
</evidence>
<gene>
    <name evidence="8" type="primary">hemA</name>
    <name evidence="18" type="ORF">SAMN05421752_101605</name>
</gene>
<evidence type="ECO:0000256" key="10">
    <source>
        <dbReference type="PIRSR" id="PIRSR000445-2"/>
    </source>
</evidence>
<comment type="domain">
    <text evidence="8">Possesses an unusual extended V-shaped dimeric structure with each monomer consisting of three distinct domains arranged along a curved 'spinal' alpha-helix. The N-terminal catalytic domain specifically recognizes the glutamate moiety of the substrate. The second domain is the NADPH-binding domain, and the third C-terminal domain is responsible for dimerization.</text>
</comment>
<dbReference type="GO" id="GO:0008883">
    <property type="term" value="F:glutamyl-tRNA reductase activity"/>
    <property type="evidence" value="ECO:0007669"/>
    <property type="project" value="UniProtKB-UniRule"/>
</dbReference>
<dbReference type="STRING" id="308853.SAMN05421752_101605"/>
<keyword evidence="5 8" id="KW-0560">Oxidoreductase</keyword>
<dbReference type="PIRSF" id="PIRSF000445">
    <property type="entry name" value="4pyrrol_synth_GluRdtase"/>
    <property type="match status" value="1"/>
</dbReference>
<reference evidence="19" key="1">
    <citation type="submission" date="2017-01" db="EMBL/GenBank/DDBJ databases">
        <authorList>
            <person name="Varghese N."/>
            <person name="Submissions S."/>
        </authorList>
    </citation>
    <scope>NUCLEOTIDE SEQUENCE [LARGE SCALE GENOMIC DNA]</scope>
    <source>
        <strain evidence="19">type strain: HArc-</strain>
    </source>
</reference>
<accession>A0A1N7CVI3</accession>
<evidence type="ECO:0000256" key="12">
    <source>
        <dbReference type="PIRSR" id="PIRSR000445-4"/>
    </source>
</evidence>
<dbReference type="CDD" id="cd05213">
    <property type="entry name" value="NAD_bind_Glutamyl_tRNA_reduct"/>
    <property type="match status" value="1"/>
</dbReference>
<keyword evidence="6 8" id="KW-0627">Porphyrin biosynthesis</keyword>
<evidence type="ECO:0000259" key="16">
    <source>
        <dbReference type="Pfam" id="PF01488"/>
    </source>
</evidence>